<protein>
    <submittedName>
        <fullName evidence="2">Phosphotransferase</fullName>
    </submittedName>
</protein>
<dbReference type="InterPro" id="IPR002575">
    <property type="entry name" value="Aminoglycoside_PTrfase"/>
</dbReference>
<name>A0ABY7HBD8_9BACT</name>
<organism evidence="2 3">
    <name type="scientific">Nannocystis punicea</name>
    <dbReference type="NCBI Taxonomy" id="2995304"/>
    <lineage>
        <taxon>Bacteria</taxon>
        <taxon>Pseudomonadati</taxon>
        <taxon>Myxococcota</taxon>
        <taxon>Polyangia</taxon>
        <taxon>Nannocystales</taxon>
        <taxon>Nannocystaceae</taxon>
        <taxon>Nannocystis</taxon>
    </lineage>
</organism>
<dbReference type="Gene3D" id="3.90.1200.10">
    <property type="match status" value="1"/>
</dbReference>
<dbReference type="EMBL" id="CP114040">
    <property type="protein sequence ID" value="WAS96422.1"/>
    <property type="molecule type" value="Genomic_DNA"/>
</dbReference>
<dbReference type="Proteomes" id="UP001164459">
    <property type="component" value="Chromosome"/>
</dbReference>
<evidence type="ECO:0000313" key="2">
    <source>
        <dbReference type="EMBL" id="WAS96422.1"/>
    </source>
</evidence>
<sequence>MSAADPEHGGLFASQLAAVETLLSAGLEAPVRVTAAERVSEEGRRNLILRCAVAGALDDGPTSVIVKQVVMHGYDPDAVDSWDVRRFFGDWAGAEFLGAVAGESLHGPRFHGGDRARGLIVLEDLGEHHDLVEPLLEGDAAGAEQALLALAARLGAMHADTIGGAARFEAIARAIDSKSAGVAATCLRQADELREQADRVVGLLERLGSPAAAGLADDVATICEAVAHPGPFLAYIHGDPCPDNVFYSGGRLRLIDFEFGYFGHALRDGAHARMQFPTCWCANRLPEALLSRVERSYRAELARGCPAAQDDRLFESALAVMSGYWLIASLAWLLERAIEADSDWGIATTRSRILARLEAFITAATAFDRLPALRGTADALLEQLHRRWPESQPLPLYPAFR</sequence>
<dbReference type="SUPFAM" id="SSF56112">
    <property type="entry name" value="Protein kinase-like (PK-like)"/>
    <property type="match status" value="1"/>
</dbReference>
<gene>
    <name evidence="2" type="ORF">O0S08_09710</name>
</gene>
<dbReference type="Pfam" id="PF01636">
    <property type="entry name" value="APH"/>
    <property type="match status" value="1"/>
</dbReference>
<evidence type="ECO:0000259" key="1">
    <source>
        <dbReference type="Pfam" id="PF01636"/>
    </source>
</evidence>
<feature type="domain" description="Aminoglycoside phosphotransferase" evidence="1">
    <location>
        <begin position="106"/>
        <end position="283"/>
    </location>
</feature>
<evidence type="ECO:0000313" key="3">
    <source>
        <dbReference type="Proteomes" id="UP001164459"/>
    </source>
</evidence>
<keyword evidence="3" id="KW-1185">Reference proteome</keyword>
<dbReference type="RefSeq" id="WP_269038769.1">
    <property type="nucleotide sequence ID" value="NZ_CP114040.1"/>
</dbReference>
<proteinExistence type="predicted"/>
<accession>A0ABY7HBD8</accession>
<dbReference type="InterPro" id="IPR011009">
    <property type="entry name" value="Kinase-like_dom_sf"/>
</dbReference>
<reference evidence="2" key="1">
    <citation type="submission" date="2022-11" db="EMBL/GenBank/DDBJ databases">
        <title>Minimal conservation of predation-associated metabolite biosynthetic gene clusters underscores biosynthetic potential of Myxococcota including descriptions for ten novel species: Archangium lansinium sp. nov., Myxococcus landrumus sp. nov., Nannocystis bai.</title>
        <authorList>
            <person name="Ahearne A."/>
            <person name="Stevens C."/>
            <person name="Dowd S."/>
        </authorList>
    </citation>
    <scope>NUCLEOTIDE SEQUENCE</scope>
    <source>
        <strain evidence="2">Fl3</strain>
    </source>
</reference>